<proteinExistence type="predicted"/>
<sequence>MEALKPPTAVEPFQPAFCSRPGPACGSGVRGFQMNVPGKYDKVTFSMSSDPFIASSQLVSVPPSPLMKSTLGRTDVGFMEALKPPTAVELFQPAFCSRPGPACGSGGRVFQLEIEGKFNSCNQSAVPDPCIASSSLTTAPVTLAQASQDGDDDIDIAPTIEPVPQMVNNSDEQSIGVSIYYQNVRGLRTKIEDFYTAVTASLYDVIVLTETWLDEVIPSCMLFNNDYMVYRGDRTPLTSTKTRSGGTLIAVKCTIPSNLIPVDEVGFEHVWVSLRTNRCNLAIGAVYIPPDKASDAQLINRHISCMESVMSSSKHDAAAVFGDYNRPGIRWIRHVDHTCSVDVACSSLTQSNVTLLDGMSSNNMWQLNDLKNQYGNVLDLLFVSEELVNVSTIEEVDDPLVSIDPNHKPFLFCVENCGPTMDAFEDDFDFNALDFRKADFSGLSEHLTLVNWSIVTSCTTLDEAVEKFTDILQNAFAMFVPQRRPPKKPAWSNAELRLLKRKCNAANRVYQSGLPSSMYLDHQRANSLPEKCELFASFFSSVFANNRGSADAALELTPADCVDVTTFVVSPESLRKAVKKLKSSYQPGPDGIAACILKKCSQQLLEPLAYLFNFSLRASTFPTRWKASFMFPVHKKDSKNDVRCYRGITSLCACSKLFEIIVSEHLFSRTKNYISMSQHGFFPGRSVSTNLCEFTSFCLRNIDQGRQIDAVYTDLKAAFDKVDHDILLKKLGKLGFSSNLVEWLRSYLCGRKLAVKIGSSISRWFVSSSGVPQGSNLGPLLFSLFINDAILHLGDGFCLAYADDLKLFILVNSIDDCRKLQTVLDKFAAWCSANKMQLSIPKCFVVSFHRKMSHVPFDYTIDGELLNRTESIRDLGVTLDSALSFRNHHEEVIDRARRQLGFVSKLCKEFRDPYTLKSLYVSLVRPILETSSIVWDPYHSTVASRIESVQKRFIRFALRNLPWNDPLNLPPYGSRCELIGLETLKQRRKRAKAMFVAKLLSAEIDAPNLLQMINFNVPGYALRRPEFLRLPFRRRDYASQEPVRSMMECFNEVVHLFDFNITTKRFKAILTRVMFN</sequence>
<dbReference type="InterPro" id="IPR000477">
    <property type="entry name" value="RT_dom"/>
</dbReference>
<dbReference type="RefSeq" id="XP_062715813.1">
    <property type="nucleotide sequence ID" value="XM_062859829.1"/>
</dbReference>
<dbReference type="Pfam" id="PF00078">
    <property type="entry name" value="RVT_1"/>
    <property type="match status" value="1"/>
</dbReference>
<organism evidence="2 3">
    <name type="scientific">Aedes albopictus</name>
    <name type="common">Asian tiger mosquito</name>
    <name type="synonym">Stegomyia albopicta</name>
    <dbReference type="NCBI Taxonomy" id="7160"/>
    <lineage>
        <taxon>Eukaryota</taxon>
        <taxon>Metazoa</taxon>
        <taxon>Ecdysozoa</taxon>
        <taxon>Arthropoda</taxon>
        <taxon>Hexapoda</taxon>
        <taxon>Insecta</taxon>
        <taxon>Pterygota</taxon>
        <taxon>Neoptera</taxon>
        <taxon>Endopterygota</taxon>
        <taxon>Diptera</taxon>
        <taxon>Nematocera</taxon>
        <taxon>Culicoidea</taxon>
        <taxon>Culicidae</taxon>
        <taxon>Culicinae</taxon>
        <taxon>Aedini</taxon>
        <taxon>Aedes</taxon>
        <taxon>Stegomyia</taxon>
    </lineage>
</organism>
<reference evidence="2" key="2">
    <citation type="submission" date="2025-05" db="UniProtKB">
        <authorList>
            <consortium name="EnsemblMetazoa"/>
        </authorList>
    </citation>
    <scope>IDENTIFICATION</scope>
    <source>
        <strain evidence="2">Foshan</strain>
    </source>
</reference>
<dbReference type="InterPro" id="IPR036691">
    <property type="entry name" value="Endo/exonu/phosph_ase_sf"/>
</dbReference>
<evidence type="ECO:0000313" key="3">
    <source>
        <dbReference type="Proteomes" id="UP000069940"/>
    </source>
</evidence>
<dbReference type="InterPro" id="IPR043502">
    <property type="entry name" value="DNA/RNA_pol_sf"/>
</dbReference>
<evidence type="ECO:0000313" key="2">
    <source>
        <dbReference type="EnsemblMetazoa" id="AALFPA23_013709.P19861"/>
    </source>
</evidence>
<dbReference type="Gene3D" id="3.60.10.10">
    <property type="entry name" value="Endonuclease/exonuclease/phosphatase"/>
    <property type="match status" value="1"/>
</dbReference>
<feature type="domain" description="Reverse transcriptase" evidence="1">
    <location>
        <begin position="614"/>
        <end position="879"/>
    </location>
</feature>
<evidence type="ECO:0000259" key="1">
    <source>
        <dbReference type="PROSITE" id="PS50878"/>
    </source>
</evidence>
<dbReference type="PANTHER" id="PTHR33332">
    <property type="entry name" value="REVERSE TRANSCRIPTASE DOMAIN-CONTAINING PROTEIN"/>
    <property type="match status" value="1"/>
</dbReference>
<reference evidence="3" key="1">
    <citation type="journal article" date="2015" name="Proc. Natl. Acad. Sci. U.S.A.">
        <title>Genome sequence of the Asian Tiger mosquito, Aedes albopictus, reveals insights into its biology, genetics, and evolution.</title>
        <authorList>
            <person name="Chen X.G."/>
            <person name="Jiang X."/>
            <person name="Gu J."/>
            <person name="Xu M."/>
            <person name="Wu Y."/>
            <person name="Deng Y."/>
            <person name="Zhang C."/>
            <person name="Bonizzoni M."/>
            <person name="Dermauw W."/>
            <person name="Vontas J."/>
            <person name="Armbruster P."/>
            <person name="Huang X."/>
            <person name="Yang Y."/>
            <person name="Zhang H."/>
            <person name="He W."/>
            <person name="Peng H."/>
            <person name="Liu Y."/>
            <person name="Wu K."/>
            <person name="Chen J."/>
            <person name="Lirakis M."/>
            <person name="Topalis P."/>
            <person name="Van Leeuwen T."/>
            <person name="Hall A.B."/>
            <person name="Jiang X."/>
            <person name="Thorpe C."/>
            <person name="Mueller R.L."/>
            <person name="Sun C."/>
            <person name="Waterhouse R.M."/>
            <person name="Yan G."/>
            <person name="Tu Z.J."/>
            <person name="Fang X."/>
            <person name="James A.A."/>
        </authorList>
    </citation>
    <scope>NUCLEOTIDE SEQUENCE [LARGE SCALE GENOMIC DNA]</scope>
    <source>
        <strain evidence="3">Foshan</strain>
    </source>
</reference>
<dbReference type="EnsemblMetazoa" id="AALFPA23_013709.R19861">
    <property type="protein sequence ID" value="AALFPA23_013709.P19861"/>
    <property type="gene ID" value="AALFPA23_013709"/>
</dbReference>
<dbReference type="SUPFAM" id="SSF56672">
    <property type="entry name" value="DNA/RNA polymerases"/>
    <property type="match status" value="1"/>
</dbReference>
<dbReference type="Proteomes" id="UP000069940">
    <property type="component" value="Unassembled WGS sequence"/>
</dbReference>
<dbReference type="GeneID" id="134291708"/>
<name>A0ABM1Z010_AEDAL</name>
<dbReference type="SUPFAM" id="SSF56219">
    <property type="entry name" value="DNase I-like"/>
    <property type="match status" value="1"/>
</dbReference>
<keyword evidence="3" id="KW-1185">Reference proteome</keyword>
<dbReference type="CDD" id="cd01650">
    <property type="entry name" value="RT_nLTR_like"/>
    <property type="match status" value="1"/>
</dbReference>
<dbReference type="PROSITE" id="PS50878">
    <property type="entry name" value="RT_POL"/>
    <property type="match status" value="1"/>
</dbReference>
<protein>
    <recommendedName>
        <fullName evidence="1">Reverse transcriptase domain-containing protein</fullName>
    </recommendedName>
</protein>
<accession>A0ABM1Z010</accession>